<keyword evidence="6" id="KW-0378">Hydrolase</keyword>
<comment type="catalytic activity">
    <reaction evidence="1">
        <text>Endopeptidase of broad specificity, hydrolyzing substrates of both cathepsin L and cathepsin B.</text>
        <dbReference type="EC" id="3.4.22.50"/>
    </reaction>
</comment>
<evidence type="ECO:0000256" key="3">
    <source>
        <dbReference type="ARBA" id="ARBA00012484"/>
    </source>
</evidence>
<proteinExistence type="inferred from homology"/>
<feature type="domain" description="Peptidase C1A papain C-terminal" evidence="10">
    <location>
        <begin position="122"/>
        <end position="331"/>
    </location>
</feature>
<name>A0A172WZH8_9ABAC</name>
<dbReference type="EC" id="3.4.22.50" evidence="3"/>
<protein>
    <recommendedName>
        <fullName evidence="4">Viral cathepsin</fullName>
        <ecNumber evidence="3">3.4.22.50</ecNumber>
    </recommendedName>
    <alternativeName>
        <fullName evidence="9">Cysteine proteinase</fullName>
    </alternativeName>
</protein>
<evidence type="ECO:0000256" key="4">
    <source>
        <dbReference type="ARBA" id="ARBA00018042"/>
    </source>
</evidence>
<dbReference type="KEGG" id="vg:27924337"/>
<evidence type="ECO:0000256" key="8">
    <source>
        <dbReference type="ARBA" id="ARBA00023157"/>
    </source>
</evidence>
<sequence length="333" mass="37725">MKTSFCILPLVAAIVAIVACRHNAFAYDLLKAPNYFEEFLNVHNKKYATLVEKEHRFKIFEHNLREIINKNKLNNTTAQYKINKFSDLSKNEILTKYTGLAVPPSVQNFCQVVALDQPPGKGPLNFDWRTQNKVTNVKNQGACGACWAFATLASLESQYAIKNNKLINLSVQQLIDCDNVDQGCNGGLLHTAYEQMMSMGGVQLEQDYQYAGINKYCNMNANKFVVKVKDCHRYVIYNEEKLKDILRSHGPIPMAIDAADIVEYDSGVIQYCFNNGLNHAVLLVGYGVQNNVPYWTFKNSWGEDWGEQGYFRVRQNINACGLRNELASTATIY</sequence>
<dbReference type="SMART" id="SM00645">
    <property type="entry name" value="Pept_C1"/>
    <property type="match status" value="1"/>
</dbReference>
<evidence type="ECO:0000259" key="11">
    <source>
        <dbReference type="SMART" id="SM00848"/>
    </source>
</evidence>
<keyword evidence="5" id="KW-0732">Signal</keyword>
<evidence type="ECO:0000256" key="5">
    <source>
        <dbReference type="ARBA" id="ARBA00022729"/>
    </source>
</evidence>
<dbReference type="EMBL" id="KU565883">
    <property type="protein sequence ID" value="ANF29761.1"/>
    <property type="molecule type" value="Genomic_DNA"/>
</dbReference>
<evidence type="ECO:0000256" key="1">
    <source>
        <dbReference type="ARBA" id="ARBA00000656"/>
    </source>
</evidence>
<dbReference type="InterPro" id="IPR000668">
    <property type="entry name" value="Peptidase_C1A_C"/>
</dbReference>
<dbReference type="PANTHER" id="PTHR12411">
    <property type="entry name" value="CYSTEINE PROTEASE FAMILY C1-RELATED"/>
    <property type="match status" value="1"/>
</dbReference>
<keyword evidence="8" id="KW-1015">Disulfide bond</keyword>
<evidence type="ECO:0000256" key="2">
    <source>
        <dbReference type="ARBA" id="ARBA00008455"/>
    </source>
</evidence>
<dbReference type="GO" id="GO:0006508">
    <property type="term" value="P:proteolysis"/>
    <property type="evidence" value="ECO:0007669"/>
    <property type="project" value="InterPro"/>
</dbReference>
<evidence type="ECO:0000256" key="6">
    <source>
        <dbReference type="ARBA" id="ARBA00022801"/>
    </source>
</evidence>
<accession>A0A172WZH8</accession>
<dbReference type="PROSITE" id="PS51257">
    <property type="entry name" value="PROKAR_LIPOPROTEIN"/>
    <property type="match status" value="1"/>
</dbReference>
<dbReference type="Pfam" id="PF00112">
    <property type="entry name" value="Peptidase_C1"/>
    <property type="match status" value="1"/>
</dbReference>
<dbReference type="RefSeq" id="YP_009255370.1">
    <property type="nucleotide sequence ID" value="NC_030240.1"/>
</dbReference>
<feature type="domain" description="Cathepsin propeptide inhibitor" evidence="11">
    <location>
        <begin position="36"/>
        <end position="93"/>
    </location>
</feature>
<evidence type="ECO:0000256" key="7">
    <source>
        <dbReference type="ARBA" id="ARBA00023145"/>
    </source>
</evidence>
<dbReference type="PROSITE" id="PS00139">
    <property type="entry name" value="THIOL_PROTEASE_CYS"/>
    <property type="match status" value="1"/>
</dbReference>
<dbReference type="InterPro" id="IPR038765">
    <property type="entry name" value="Papain-like_cys_pep_sf"/>
</dbReference>
<keyword evidence="7" id="KW-0865">Zymogen</keyword>
<organism evidence="12 13">
    <name type="scientific">Catopsilia pomona nucleopolyhedrovirus</name>
    <dbReference type="NCBI Taxonomy" id="1850906"/>
    <lineage>
        <taxon>Viruses</taxon>
        <taxon>Viruses incertae sedis</taxon>
        <taxon>Naldaviricetes</taxon>
        <taxon>Lefavirales</taxon>
        <taxon>Baculoviridae</taxon>
        <taxon>Alphabaculovirus</taxon>
        <taxon>Alphabaculovirus capomonae</taxon>
    </lineage>
</organism>
<dbReference type="GO" id="GO:0008234">
    <property type="term" value="F:cysteine-type peptidase activity"/>
    <property type="evidence" value="ECO:0007669"/>
    <property type="project" value="InterPro"/>
</dbReference>
<dbReference type="InterPro" id="IPR013128">
    <property type="entry name" value="Peptidase_C1A"/>
</dbReference>
<dbReference type="InterPro" id="IPR025661">
    <property type="entry name" value="Pept_asp_AS"/>
</dbReference>
<gene>
    <name evidence="12" type="primary">cath</name>
    <name evidence="12" type="ORF">CapoNPV_113</name>
</gene>
<evidence type="ECO:0000256" key="9">
    <source>
        <dbReference type="ARBA" id="ARBA00031337"/>
    </source>
</evidence>
<dbReference type="OrthoDB" id="4752at10239"/>
<dbReference type="InterPro" id="IPR013201">
    <property type="entry name" value="Prot_inhib_I29"/>
</dbReference>
<dbReference type="InterPro" id="IPR039417">
    <property type="entry name" value="Peptidase_C1A_papain-like"/>
</dbReference>
<dbReference type="Gene3D" id="3.90.70.10">
    <property type="entry name" value="Cysteine proteinases"/>
    <property type="match status" value="1"/>
</dbReference>
<dbReference type="PRINTS" id="PR00705">
    <property type="entry name" value="PAPAIN"/>
</dbReference>
<dbReference type="GeneID" id="27924337"/>
<dbReference type="PROSITE" id="PS00639">
    <property type="entry name" value="THIOL_PROTEASE_HIS"/>
    <property type="match status" value="1"/>
</dbReference>
<dbReference type="InterPro" id="IPR025660">
    <property type="entry name" value="Pept_his_AS"/>
</dbReference>
<dbReference type="Pfam" id="PF08246">
    <property type="entry name" value="Inhibitor_I29"/>
    <property type="match status" value="1"/>
</dbReference>
<evidence type="ECO:0000259" key="10">
    <source>
        <dbReference type="SMART" id="SM00645"/>
    </source>
</evidence>
<comment type="similarity">
    <text evidence="2">Belongs to the peptidase C1 family.</text>
</comment>
<reference evidence="12 13" key="1">
    <citation type="journal article" date="2016" name="PLoS ONE">
        <title>Genome Sequencing and Analysis of Catopsilia pomona nucleopolyhedrovirus: A Distinct Species in Group I Alphabaculovirus.</title>
        <authorList>
            <person name="Wang J."/>
            <person name="Zhu Z."/>
            <person name="Zhang L."/>
            <person name="Hou D."/>
            <person name="Wang M."/>
            <person name="Arif B."/>
            <person name="Kou Z."/>
            <person name="Wang H."/>
            <person name="Deng F."/>
            <person name="Hu Z."/>
        </authorList>
    </citation>
    <scope>NUCLEOTIDE SEQUENCE [LARGE SCALE GENOMIC DNA]</scope>
    <source>
        <strain evidence="12">416</strain>
    </source>
</reference>
<dbReference type="CDD" id="cd02248">
    <property type="entry name" value="Peptidase_C1A"/>
    <property type="match status" value="1"/>
</dbReference>
<dbReference type="SMART" id="SM00848">
    <property type="entry name" value="Inhibitor_I29"/>
    <property type="match status" value="1"/>
</dbReference>
<dbReference type="SUPFAM" id="SSF54001">
    <property type="entry name" value="Cysteine proteinases"/>
    <property type="match status" value="1"/>
</dbReference>
<dbReference type="PROSITE" id="PS00640">
    <property type="entry name" value="THIOL_PROTEASE_ASN"/>
    <property type="match status" value="1"/>
</dbReference>
<dbReference type="Proteomes" id="UP000203996">
    <property type="component" value="Segment"/>
</dbReference>
<evidence type="ECO:0000313" key="12">
    <source>
        <dbReference type="EMBL" id="ANF29761.1"/>
    </source>
</evidence>
<dbReference type="InterPro" id="IPR000169">
    <property type="entry name" value="Pept_cys_AS"/>
</dbReference>
<keyword evidence="13" id="KW-1185">Reference proteome</keyword>
<evidence type="ECO:0000313" key="13">
    <source>
        <dbReference type="Proteomes" id="UP000203996"/>
    </source>
</evidence>